<organism evidence="8 9">
    <name type="scientific">Striga hermonthica</name>
    <name type="common">Purple witchweed</name>
    <name type="synonym">Buchnera hermonthica</name>
    <dbReference type="NCBI Taxonomy" id="68872"/>
    <lineage>
        <taxon>Eukaryota</taxon>
        <taxon>Viridiplantae</taxon>
        <taxon>Streptophyta</taxon>
        <taxon>Embryophyta</taxon>
        <taxon>Tracheophyta</taxon>
        <taxon>Spermatophyta</taxon>
        <taxon>Magnoliopsida</taxon>
        <taxon>eudicotyledons</taxon>
        <taxon>Gunneridae</taxon>
        <taxon>Pentapetalae</taxon>
        <taxon>asterids</taxon>
        <taxon>lamiids</taxon>
        <taxon>Lamiales</taxon>
        <taxon>Orobanchaceae</taxon>
        <taxon>Buchnereae</taxon>
        <taxon>Striga</taxon>
    </lineage>
</organism>
<evidence type="ECO:0000256" key="5">
    <source>
        <dbReference type="ARBA" id="ARBA00023136"/>
    </source>
</evidence>
<dbReference type="PANTHER" id="PTHR48063">
    <property type="entry name" value="LRR RECEPTOR-LIKE KINASE"/>
    <property type="match status" value="1"/>
</dbReference>
<keyword evidence="5 7" id="KW-0472">Membrane</keyword>
<gene>
    <name evidence="8" type="ORF">SHERM_16261</name>
</gene>
<keyword evidence="6" id="KW-0325">Glycoprotein</keyword>
<keyword evidence="2 7" id="KW-0812">Transmembrane</keyword>
<evidence type="ECO:0000256" key="1">
    <source>
        <dbReference type="ARBA" id="ARBA00004479"/>
    </source>
</evidence>
<evidence type="ECO:0000313" key="8">
    <source>
        <dbReference type="EMBL" id="CAA0816395.1"/>
    </source>
</evidence>
<dbReference type="OrthoDB" id="1748906at2759"/>
<dbReference type="InterPro" id="IPR032675">
    <property type="entry name" value="LRR_dom_sf"/>
</dbReference>
<dbReference type="AlphaFoldDB" id="A0A9N7MQU9"/>
<feature type="non-terminal residue" evidence="8">
    <location>
        <position position="1"/>
    </location>
</feature>
<dbReference type="GO" id="GO:0016020">
    <property type="term" value="C:membrane"/>
    <property type="evidence" value="ECO:0007669"/>
    <property type="project" value="UniProtKB-SubCell"/>
</dbReference>
<dbReference type="Proteomes" id="UP001153555">
    <property type="component" value="Unassembled WGS sequence"/>
</dbReference>
<keyword evidence="8" id="KW-0675">Receptor</keyword>
<dbReference type="PANTHER" id="PTHR48063:SF16">
    <property type="entry name" value="LRR RECEPTOR-LIKE SERINE_THREONINE-PROTEIN KINASE GSO1"/>
    <property type="match status" value="1"/>
</dbReference>
<feature type="transmembrane region" description="Helical" evidence="7">
    <location>
        <begin position="122"/>
        <end position="145"/>
    </location>
</feature>
<dbReference type="Gene3D" id="3.80.10.10">
    <property type="entry name" value="Ribonuclease Inhibitor"/>
    <property type="match status" value="1"/>
</dbReference>
<evidence type="ECO:0000256" key="3">
    <source>
        <dbReference type="ARBA" id="ARBA00022729"/>
    </source>
</evidence>
<dbReference type="InterPro" id="IPR001611">
    <property type="entry name" value="Leu-rich_rpt"/>
</dbReference>
<evidence type="ECO:0000256" key="7">
    <source>
        <dbReference type="SAM" id="Phobius"/>
    </source>
</evidence>
<keyword evidence="4 7" id="KW-1133">Transmembrane helix</keyword>
<comment type="subcellular location">
    <subcellularLocation>
        <location evidence="1">Membrane</location>
        <topology evidence="1">Single-pass type I membrane protein</topology>
    </subcellularLocation>
</comment>
<evidence type="ECO:0000313" key="9">
    <source>
        <dbReference type="Proteomes" id="UP001153555"/>
    </source>
</evidence>
<evidence type="ECO:0000256" key="2">
    <source>
        <dbReference type="ARBA" id="ARBA00022692"/>
    </source>
</evidence>
<reference evidence="8" key="1">
    <citation type="submission" date="2019-12" db="EMBL/GenBank/DDBJ databases">
        <authorList>
            <person name="Scholes J."/>
        </authorList>
    </citation>
    <scope>NUCLEOTIDE SEQUENCE</scope>
</reference>
<dbReference type="InterPro" id="IPR046956">
    <property type="entry name" value="RLP23-like"/>
</dbReference>
<keyword evidence="3" id="KW-0732">Signal</keyword>
<protein>
    <submittedName>
        <fullName evidence="8">Receptor like protein 27</fullName>
    </submittedName>
</protein>
<sequence>MINVNDPREYLILDVDYGGSIPEIVNGIERRYTKTMPFLTSIDISRNRLHGQIPETFHLNLSYNNLTGRIPTGSQLATVGPSAYEGNEGLCGEPLARRCPGGLTGEDVAGTEKDDGDSLFPWFYAGIGPGFLVGFIVVCAVLSFVRSF</sequence>
<proteinExistence type="predicted"/>
<dbReference type="EMBL" id="CACSLK010014266">
    <property type="protein sequence ID" value="CAA0816395.1"/>
    <property type="molecule type" value="Genomic_DNA"/>
</dbReference>
<keyword evidence="9" id="KW-1185">Reference proteome</keyword>
<dbReference type="SUPFAM" id="SSF52058">
    <property type="entry name" value="L domain-like"/>
    <property type="match status" value="1"/>
</dbReference>
<comment type="caution">
    <text evidence="8">The sequence shown here is derived from an EMBL/GenBank/DDBJ whole genome shotgun (WGS) entry which is preliminary data.</text>
</comment>
<evidence type="ECO:0000256" key="4">
    <source>
        <dbReference type="ARBA" id="ARBA00022989"/>
    </source>
</evidence>
<dbReference type="Pfam" id="PF00560">
    <property type="entry name" value="LRR_1"/>
    <property type="match status" value="2"/>
</dbReference>
<evidence type="ECO:0000256" key="6">
    <source>
        <dbReference type="ARBA" id="ARBA00023180"/>
    </source>
</evidence>
<accession>A0A9N7MQU9</accession>
<name>A0A9N7MQU9_STRHE</name>